<keyword evidence="4 5" id="KW-0472">Membrane</keyword>
<evidence type="ECO:0000256" key="4">
    <source>
        <dbReference type="ARBA" id="ARBA00023136"/>
    </source>
</evidence>
<dbReference type="EMBL" id="OU594960">
    <property type="protein sequence ID" value="CAG9283574.1"/>
    <property type="molecule type" value="Genomic_DNA"/>
</dbReference>
<organism evidence="6">
    <name type="scientific">Phaeodactylum tricornutum</name>
    <name type="common">Diatom</name>
    <dbReference type="NCBI Taxonomy" id="2850"/>
    <lineage>
        <taxon>Eukaryota</taxon>
        <taxon>Sar</taxon>
        <taxon>Stramenopiles</taxon>
        <taxon>Ochrophyta</taxon>
        <taxon>Bacillariophyta</taxon>
        <taxon>Bacillariophyceae</taxon>
        <taxon>Bacillariophycidae</taxon>
        <taxon>Naviculales</taxon>
        <taxon>Phaeodactylaceae</taxon>
        <taxon>Phaeodactylum</taxon>
    </lineage>
</organism>
<protein>
    <recommendedName>
        <fullName evidence="7">Cationic amino acid transporter</fullName>
    </recommendedName>
</protein>
<dbReference type="PANTHER" id="PTHR43243">
    <property type="entry name" value="INNER MEMBRANE TRANSPORTER YGJI-RELATED"/>
    <property type="match status" value="1"/>
</dbReference>
<dbReference type="Gene3D" id="1.20.1740.10">
    <property type="entry name" value="Amino acid/polyamine transporter I"/>
    <property type="match status" value="1"/>
</dbReference>
<keyword evidence="2 5" id="KW-0812">Transmembrane</keyword>
<dbReference type="PIRSF" id="PIRSF006060">
    <property type="entry name" value="AA_transporter"/>
    <property type="match status" value="1"/>
</dbReference>
<feature type="transmembrane region" description="Helical" evidence="5">
    <location>
        <begin position="161"/>
        <end position="178"/>
    </location>
</feature>
<gene>
    <name evidence="6" type="ORF">PTTT1_LOCUS23243</name>
</gene>
<proteinExistence type="predicted"/>
<evidence type="ECO:0000256" key="5">
    <source>
        <dbReference type="SAM" id="Phobius"/>
    </source>
</evidence>
<dbReference type="InterPro" id="IPR002293">
    <property type="entry name" value="AA/rel_permease1"/>
</dbReference>
<sequence length="378" mass="39495">LRRHLTVWDLILIGVGGTIGSGIFVLTGQIAAQSAGPLTFLSFAIAGIAACCSGVCYAELSARIPAAGSTYVYAYVCLGEVAAVVAAACLTLEYGVAGAAVARSWGDKVVLWMQTSFGVSVASWMMPWGVNLPAAVVSLGSTLLLLAGVQESKNVSNVITSLKMAIVAFMTIGGFILYQKVNMQAPLAPFGVDGVLRGATTSFFGYLGYDEVCVVAGEALHPARDMPRAVLGTISIVTVFYVLSALALTGMVHYSDISPTSGFPEAFATRHVMWASQLTALGELVTLPVVVLVSLMAQPRLTFGMASDGLLPAIFAQVDSTGNLQGGTLVSGLVMTFVATFIPFVYLNDLISAGILLAFSMTNSCLLLLRCEPPTRQP</sequence>
<feature type="transmembrane region" description="Helical" evidence="5">
    <location>
        <begin position="132"/>
        <end position="149"/>
    </location>
</feature>
<dbReference type="AlphaFoldDB" id="A0A8J9S9B2"/>
<evidence type="ECO:0008006" key="7">
    <source>
        <dbReference type="Google" id="ProtNLM"/>
    </source>
</evidence>
<feature type="transmembrane region" description="Helical" evidence="5">
    <location>
        <begin position="350"/>
        <end position="369"/>
    </location>
</feature>
<feature type="transmembrane region" description="Helical" evidence="5">
    <location>
        <begin position="326"/>
        <end position="344"/>
    </location>
</feature>
<dbReference type="PANTHER" id="PTHR43243:SF82">
    <property type="entry name" value="CATIONIC AMINO ACID TRANSPORTER C-TERMINAL DOMAIN-CONTAINING PROTEIN"/>
    <property type="match status" value="1"/>
</dbReference>
<accession>A0A8J9S9B2</accession>
<dbReference type="GO" id="GO:0016020">
    <property type="term" value="C:membrane"/>
    <property type="evidence" value="ECO:0007669"/>
    <property type="project" value="UniProtKB-SubCell"/>
</dbReference>
<evidence type="ECO:0000313" key="6">
    <source>
        <dbReference type="EMBL" id="CAG9283574.1"/>
    </source>
</evidence>
<evidence type="ECO:0000256" key="2">
    <source>
        <dbReference type="ARBA" id="ARBA00022692"/>
    </source>
</evidence>
<comment type="subcellular location">
    <subcellularLocation>
        <location evidence="1">Membrane</location>
        <topology evidence="1">Multi-pass membrane protein</topology>
    </subcellularLocation>
</comment>
<feature type="transmembrane region" description="Helical" evidence="5">
    <location>
        <begin position="229"/>
        <end position="254"/>
    </location>
</feature>
<dbReference type="Proteomes" id="UP000836788">
    <property type="component" value="Chromosome 19"/>
</dbReference>
<dbReference type="GO" id="GO:0015171">
    <property type="term" value="F:amino acid transmembrane transporter activity"/>
    <property type="evidence" value="ECO:0007669"/>
    <property type="project" value="TreeGrafter"/>
</dbReference>
<evidence type="ECO:0000256" key="3">
    <source>
        <dbReference type="ARBA" id="ARBA00022989"/>
    </source>
</evidence>
<feature type="non-terminal residue" evidence="6">
    <location>
        <position position="1"/>
    </location>
</feature>
<feature type="transmembrane region" description="Helical" evidence="5">
    <location>
        <begin position="198"/>
        <end position="217"/>
    </location>
</feature>
<evidence type="ECO:0000256" key="1">
    <source>
        <dbReference type="ARBA" id="ARBA00004141"/>
    </source>
</evidence>
<dbReference type="Pfam" id="PF13520">
    <property type="entry name" value="AA_permease_2"/>
    <property type="match status" value="1"/>
</dbReference>
<name>A0A8J9S9B2_PHATR</name>
<feature type="transmembrane region" description="Helical" evidence="5">
    <location>
        <begin position="274"/>
        <end position="297"/>
    </location>
</feature>
<feature type="transmembrane region" description="Helical" evidence="5">
    <location>
        <begin position="38"/>
        <end position="60"/>
    </location>
</feature>
<feature type="transmembrane region" description="Helical" evidence="5">
    <location>
        <begin position="72"/>
        <end position="97"/>
    </location>
</feature>
<reference evidence="6" key="1">
    <citation type="submission" date="2022-02" db="EMBL/GenBank/DDBJ databases">
        <authorList>
            <person name="Giguere J D."/>
        </authorList>
    </citation>
    <scope>NUCLEOTIDE SEQUENCE</scope>
    <source>
        <strain evidence="6">CCAP 1055/1</strain>
    </source>
</reference>
<feature type="transmembrane region" description="Helical" evidence="5">
    <location>
        <begin position="6"/>
        <end position="26"/>
    </location>
</feature>
<keyword evidence="3 5" id="KW-1133">Transmembrane helix</keyword>
<feature type="non-terminal residue" evidence="6">
    <location>
        <position position="378"/>
    </location>
</feature>